<dbReference type="EMBL" id="JARJCN010000014">
    <property type="protein sequence ID" value="KAJ7094485.1"/>
    <property type="molecule type" value="Genomic_DNA"/>
</dbReference>
<dbReference type="GO" id="GO:0005576">
    <property type="term" value="C:extracellular region"/>
    <property type="evidence" value="ECO:0007669"/>
    <property type="project" value="TreeGrafter"/>
</dbReference>
<feature type="domain" description="GH18" evidence="10">
    <location>
        <begin position="22"/>
        <end position="410"/>
    </location>
</feature>
<keyword evidence="3" id="KW-0146">Chitin degradation</keyword>
<evidence type="ECO:0000256" key="6">
    <source>
        <dbReference type="ARBA" id="ARBA00023326"/>
    </source>
</evidence>
<evidence type="ECO:0000256" key="9">
    <source>
        <dbReference type="SAM" id="SignalP"/>
    </source>
</evidence>
<keyword evidence="6" id="KW-0624">Polysaccharide degradation</keyword>
<dbReference type="Pfam" id="PF00704">
    <property type="entry name" value="Glyco_hydro_18"/>
    <property type="match status" value="1"/>
</dbReference>
<evidence type="ECO:0000256" key="3">
    <source>
        <dbReference type="ARBA" id="ARBA00023024"/>
    </source>
</evidence>
<dbReference type="SMART" id="SM00636">
    <property type="entry name" value="Glyco_18"/>
    <property type="match status" value="1"/>
</dbReference>
<evidence type="ECO:0000256" key="7">
    <source>
        <dbReference type="RuleBase" id="RU000489"/>
    </source>
</evidence>
<evidence type="ECO:0000256" key="5">
    <source>
        <dbReference type="ARBA" id="ARBA00023295"/>
    </source>
</evidence>
<keyword evidence="5 7" id="KW-0326">Glycosidase</keyword>
<dbReference type="PANTHER" id="PTHR11177:SF317">
    <property type="entry name" value="CHITINASE 12-RELATED"/>
    <property type="match status" value="1"/>
</dbReference>
<accession>A0AAD6U8Q3</accession>
<evidence type="ECO:0000313" key="12">
    <source>
        <dbReference type="Proteomes" id="UP001222325"/>
    </source>
</evidence>
<dbReference type="SUPFAM" id="SSF54556">
    <property type="entry name" value="Chitinase insertion domain"/>
    <property type="match status" value="1"/>
</dbReference>
<evidence type="ECO:0000256" key="4">
    <source>
        <dbReference type="ARBA" id="ARBA00023277"/>
    </source>
</evidence>
<keyword evidence="9" id="KW-0732">Signal</keyword>
<comment type="catalytic activity">
    <reaction evidence="1">
        <text>Random endo-hydrolysis of N-acetyl-beta-D-glucosaminide (1-&gt;4)-beta-linkages in chitin and chitodextrins.</text>
        <dbReference type="EC" id="3.2.1.14"/>
    </reaction>
</comment>
<feature type="chain" id="PRO_5042057661" evidence="9">
    <location>
        <begin position="20"/>
        <end position="412"/>
    </location>
</feature>
<comment type="caution">
    <text evidence="11">The sequence shown here is derived from an EMBL/GenBank/DDBJ whole genome shotgun (WGS) entry which is preliminary data.</text>
</comment>
<dbReference type="Gene3D" id="3.20.20.80">
    <property type="entry name" value="Glycosidases"/>
    <property type="match status" value="1"/>
</dbReference>
<evidence type="ECO:0000313" key="11">
    <source>
        <dbReference type="EMBL" id="KAJ7094485.1"/>
    </source>
</evidence>
<evidence type="ECO:0000256" key="2">
    <source>
        <dbReference type="ARBA" id="ARBA00022801"/>
    </source>
</evidence>
<dbReference type="InterPro" id="IPR001223">
    <property type="entry name" value="Glyco_hydro18_cat"/>
</dbReference>
<feature type="signal peptide" evidence="9">
    <location>
        <begin position="1"/>
        <end position="19"/>
    </location>
</feature>
<sequence length="412" mass="44110">MFFLPLLLTLPIFFHGTLASPKIATAWYAGWHANSDPGFPLSKVSWEKYTQLTYSFAETTPDVRAITLNGSDPETLPKFVTAAHANGVKATVSIGGWTGSLYYSSNVATPQNRTLFVKTLVDFAKKFKLDGLNFDWEYPAAAGIGCNTMNVNDTANFLDFLKELRADSLGSKLILSAAVATTPFIDAEGNPSANVTAFSKVLDYVAIMVYDVAGPWSAAVGPNAPLEDACAPADFQAGSAASAVRDWHAAGFPLDQIVLGVPSYGHTFRVAKSDAFRNGSRTELALYAPFNASDTPVGDEWDDAAGVDKCGNASGQGGNIDLWGMIDQGYLRADGTPKKGVPHIYDKCSQTPFVYNETTRVMISYDDAKSFAAKGKFIKSKGLGGFAMWEAGGDSKDILLDSIRKSAGFKCA</sequence>
<dbReference type="InterPro" id="IPR050314">
    <property type="entry name" value="Glycosyl_Hydrlase_18"/>
</dbReference>
<reference evidence="11" key="1">
    <citation type="submission" date="2023-03" db="EMBL/GenBank/DDBJ databases">
        <title>Massive genome expansion in bonnet fungi (Mycena s.s.) driven by repeated elements and novel gene families across ecological guilds.</title>
        <authorList>
            <consortium name="Lawrence Berkeley National Laboratory"/>
            <person name="Harder C.B."/>
            <person name="Miyauchi S."/>
            <person name="Viragh M."/>
            <person name="Kuo A."/>
            <person name="Thoen E."/>
            <person name="Andreopoulos B."/>
            <person name="Lu D."/>
            <person name="Skrede I."/>
            <person name="Drula E."/>
            <person name="Henrissat B."/>
            <person name="Morin E."/>
            <person name="Kohler A."/>
            <person name="Barry K."/>
            <person name="LaButti K."/>
            <person name="Morin E."/>
            <person name="Salamov A."/>
            <person name="Lipzen A."/>
            <person name="Mereny Z."/>
            <person name="Hegedus B."/>
            <person name="Baldrian P."/>
            <person name="Stursova M."/>
            <person name="Weitz H."/>
            <person name="Taylor A."/>
            <person name="Grigoriev I.V."/>
            <person name="Nagy L.G."/>
            <person name="Martin F."/>
            <person name="Kauserud H."/>
        </authorList>
    </citation>
    <scope>NUCLEOTIDE SEQUENCE</scope>
    <source>
        <strain evidence="11">CBHHK173m</strain>
    </source>
</reference>
<evidence type="ECO:0000256" key="1">
    <source>
        <dbReference type="ARBA" id="ARBA00000822"/>
    </source>
</evidence>
<name>A0AAD6U8Q3_9AGAR</name>
<keyword evidence="2 7" id="KW-0378">Hydrolase</keyword>
<organism evidence="11 12">
    <name type="scientific">Mycena belliarum</name>
    <dbReference type="NCBI Taxonomy" id="1033014"/>
    <lineage>
        <taxon>Eukaryota</taxon>
        <taxon>Fungi</taxon>
        <taxon>Dikarya</taxon>
        <taxon>Basidiomycota</taxon>
        <taxon>Agaricomycotina</taxon>
        <taxon>Agaricomycetes</taxon>
        <taxon>Agaricomycetidae</taxon>
        <taxon>Agaricales</taxon>
        <taxon>Marasmiineae</taxon>
        <taxon>Mycenaceae</taxon>
        <taxon>Mycena</taxon>
    </lineage>
</organism>
<keyword evidence="12" id="KW-1185">Reference proteome</keyword>
<evidence type="ECO:0000259" key="10">
    <source>
        <dbReference type="PROSITE" id="PS51910"/>
    </source>
</evidence>
<protein>
    <submittedName>
        <fullName evidence="11">Glycoside hydrolase family 18 protein</fullName>
    </submittedName>
</protein>
<gene>
    <name evidence="11" type="ORF">B0H15DRAFT_946898</name>
</gene>
<dbReference type="GO" id="GO:0006032">
    <property type="term" value="P:chitin catabolic process"/>
    <property type="evidence" value="ECO:0007669"/>
    <property type="project" value="UniProtKB-KW"/>
</dbReference>
<evidence type="ECO:0000256" key="8">
    <source>
        <dbReference type="RuleBase" id="RU004453"/>
    </source>
</evidence>
<dbReference type="PANTHER" id="PTHR11177">
    <property type="entry name" value="CHITINASE"/>
    <property type="match status" value="1"/>
</dbReference>
<dbReference type="PROSITE" id="PS51910">
    <property type="entry name" value="GH18_2"/>
    <property type="match status" value="1"/>
</dbReference>
<dbReference type="InterPro" id="IPR011583">
    <property type="entry name" value="Chitinase_II/V-like_cat"/>
</dbReference>
<dbReference type="GO" id="GO:0008843">
    <property type="term" value="F:endochitinase activity"/>
    <property type="evidence" value="ECO:0007669"/>
    <property type="project" value="UniProtKB-EC"/>
</dbReference>
<dbReference type="InterPro" id="IPR001579">
    <property type="entry name" value="Glyco_hydro_18_chit_AS"/>
</dbReference>
<proteinExistence type="inferred from homology"/>
<dbReference type="GO" id="GO:0000272">
    <property type="term" value="P:polysaccharide catabolic process"/>
    <property type="evidence" value="ECO:0007669"/>
    <property type="project" value="UniProtKB-KW"/>
</dbReference>
<dbReference type="Gene3D" id="3.10.50.10">
    <property type="match status" value="1"/>
</dbReference>
<dbReference type="InterPro" id="IPR017853">
    <property type="entry name" value="GH"/>
</dbReference>
<dbReference type="SUPFAM" id="SSF51445">
    <property type="entry name" value="(Trans)glycosidases"/>
    <property type="match status" value="1"/>
</dbReference>
<keyword evidence="4" id="KW-0119">Carbohydrate metabolism</keyword>
<dbReference type="AlphaFoldDB" id="A0AAD6U8Q3"/>
<dbReference type="InterPro" id="IPR029070">
    <property type="entry name" value="Chitinase_insertion_sf"/>
</dbReference>
<comment type="similarity">
    <text evidence="8">Belongs to the glycosyl hydrolase 18 family.</text>
</comment>
<dbReference type="GO" id="GO:0008061">
    <property type="term" value="F:chitin binding"/>
    <property type="evidence" value="ECO:0007669"/>
    <property type="project" value="InterPro"/>
</dbReference>
<dbReference type="PROSITE" id="PS01095">
    <property type="entry name" value="GH18_1"/>
    <property type="match status" value="1"/>
</dbReference>
<dbReference type="Proteomes" id="UP001222325">
    <property type="component" value="Unassembled WGS sequence"/>
</dbReference>